<evidence type="ECO:0000259" key="7">
    <source>
        <dbReference type="Pfam" id="PF01061"/>
    </source>
</evidence>
<dbReference type="Pfam" id="PF01061">
    <property type="entry name" value="ABC2_membrane"/>
    <property type="match status" value="1"/>
</dbReference>
<feature type="transmembrane region" description="Helical" evidence="6">
    <location>
        <begin position="195"/>
        <end position="213"/>
    </location>
</feature>
<evidence type="ECO:0000256" key="4">
    <source>
        <dbReference type="ARBA" id="ARBA00022989"/>
    </source>
</evidence>
<evidence type="ECO:0000256" key="5">
    <source>
        <dbReference type="ARBA" id="ARBA00023136"/>
    </source>
</evidence>
<keyword evidence="5 6" id="KW-0472">Membrane</keyword>
<evidence type="ECO:0000256" key="3">
    <source>
        <dbReference type="ARBA" id="ARBA00022692"/>
    </source>
</evidence>
<evidence type="ECO:0000313" key="8">
    <source>
        <dbReference type="EMBL" id="CAK5273390.1"/>
    </source>
</evidence>
<dbReference type="InterPro" id="IPR013525">
    <property type="entry name" value="ABC2_TM"/>
</dbReference>
<dbReference type="AlphaFoldDB" id="A0AAD2HDU8"/>
<dbReference type="Proteomes" id="UP001295794">
    <property type="component" value="Unassembled WGS sequence"/>
</dbReference>
<reference evidence="8" key="1">
    <citation type="submission" date="2023-11" db="EMBL/GenBank/DDBJ databases">
        <authorList>
            <person name="De Vega J J."/>
            <person name="De Vega J J."/>
        </authorList>
    </citation>
    <scope>NUCLEOTIDE SEQUENCE</scope>
</reference>
<evidence type="ECO:0000256" key="6">
    <source>
        <dbReference type="SAM" id="Phobius"/>
    </source>
</evidence>
<feature type="transmembrane region" description="Helical" evidence="6">
    <location>
        <begin position="225"/>
        <end position="246"/>
    </location>
</feature>
<dbReference type="PANTHER" id="PTHR48041">
    <property type="entry name" value="ABC TRANSPORTER G FAMILY MEMBER 28"/>
    <property type="match status" value="1"/>
</dbReference>
<comment type="caution">
    <text evidence="8">The sequence shown here is derived from an EMBL/GenBank/DDBJ whole genome shotgun (WGS) entry which is preliminary data.</text>
</comment>
<name>A0AAD2HDU8_9AGAR</name>
<sequence>MYAGRPNGHRLDPPARSDIFHALDNLLILAKGGHAVFSGKRKDARPGKATESKARVAALIEWWDQTAQQEKGQNEKQVTAESEEGVVPAASESRFTPVYIAFPVVAERMFKNLWRQKEAFGAGSHRRRWLLSFGPTGGQDRIGVNLQSTSALPFIGLINGIAIFPQDRQLFMHEYRSPAAYSVTTLILSYSLIEIPAQIIASLFYAIFMNVAVGMQTSARIYFEYALTIWTLQSLGESIALIFASFFDAMGIAVSLVSTTLSMVTQFSGILSLAVTASDTVHKVRSSIIPHSFREHSQIPLNE</sequence>
<accession>A0AAD2HDU8</accession>
<dbReference type="EMBL" id="CAVNYO010000376">
    <property type="protein sequence ID" value="CAK5273390.1"/>
    <property type="molecule type" value="Genomic_DNA"/>
</dbReference>
<keyword evidence="4 6" id="KW-1133">Transmembrane helix</keyword>
<gene>
    <name evidence="8" type="ORF">MYCIT1_LOCUS19851</name>
</gene>
<comment type="subcellular location">
    <subcellularLocation>
        <location evidence="1">Membrane</location>
        <topology evidence="1">Multi-pass membrane protein</topology>
    </subcellularLocation>
</comment>
<dbReference type="InterPro" id="IPR050352">
    <property type="entry name" value="ABCG_transporters"/>
</dbReference>
<organism evidence="8 9">
    <name type="scientific">Mycena citricolor</name>
    <dbReference type="NCBI Taxonomy" id="2018698"/>
    <lineage>
        <taxon>Eukaryota</taxon>
        <taxon>Fungi</taxon>
        <taxon>Dikarya</taxon>
        <taxon>Basidiomycota</taxon>
        <taxon>Agaricomycotina</taxon>
        <taxon>Agaricomycetes</taxon>
        <taxon>Agaricomycetidae</taxon>
        <taxon>Agaricales</taxon>
        <taxon>Marasmiineae</taxon>
        <taxon>Mycenaceae</taxon>
        <taxon>Mycena</taxon>
    </lineage>
</organism>
<protein>
    <recommendedName>
        <fullName evidence="7">ABC-2 type transporter transmembrane domain-containing protein</fullName>
    </recommendedName>
</protein>
<dbReference type="GO" id="GO:0016020">
    <property type="term" value="C:membrane"/>
    <property type="evidence" value="ECO:0007669"/>
    <property type="project" value="UniProtKB-SubCell"/>
</dbReference>
<proteinExistence type="predicted"/>
<feature type="transmembrane region" description="Helical" evidence="6">
    <location>
        <begin position="252"/>
        <end position="275"/>
    </location>
</feature>
<keyword evidence="9" id="KW-1185">Reference proteome</keyword>
<feature type="domain" description="ABC-2 type transporter transmembrane" evidence="7">
    <location>
        <begin position="107"/>
        <end position="271"/>
    </location>
</feature>
<evidence type="ECO:0000256" key="2">
    <source>
        <dbReference type="ARBA" id="ARBA00022448"/>
    </source>
</evidence>
<dbReference type="PANTHER" id="PTHR48041:SF139">
    <property type="entry name" value="PROTEIN SCARLET"/>
    <property type="match status" value="1"/>
</dbReference>
<evidence type="ECO:0000256" key="1">
    <source>
        <dbReference type="ARBA" id="ARBA00004141"/>
    </source>
</evidence>
<dbReference type="GO" id="GO:0140359">
    <property type="term" value="F:ABC-type transporter activity"/>
    <property type="evidence" value="ECO:0007669"/>
    <property type="project" value="InterPro"/>
</dbReference>
<evidence type="ECO:0000313" key="9">
    <source>
        <dbReference type="Proteomes" id="UP001295794"/>
    </source>
</evidence>
<keyword evidence="2" id="KW-0813">Transport</keyword>
<keyword evidence="3 6" id="KW-0812">Transmembrane</keyword>